<evidence type="ECO:0000313" key="2">
    <source>
        <dbReference type="Proteomes" id="UP001202961"/>
    </source>
</evidence>
<comment type="caution">
    <text evidence="1">The sequence shown here is derived from an EMBL/GenBank/DDBJ whole genome shotgun (WGS) entry which is preliminary data.</text>
</comment>
<dbReference type="InterPro" id="IPR005358">
    <property type="entry name" value="Puta_zinc/iron-chelating_dom"/>
</dbReference>
<reference evidence="1 2" key="1">
    <citation type="journal article" date="2022" name="Syst. Appl. Microbiol.">
        <title>Rhodopirellula aestuarii sp. nov., a novel member of the genus Rhodopirellula isolated from brackish sediments collected in the Tagus River estuary, Portugal.</title>
        <authorList>
            <person name="Vitorino I.R."/>
            <person name="Klimek D."/>
            <person name="Calusinska M."/>
            <person name="Lobo-da-Cunha A."/>
            <person name="Vasconcelos V."/>
            <person name="Lage O.M."/>
        </authorList>
    </citation>
    <scope>NUCLEOTIDE SEQUENCE [LARGE SCALE GENOMIC DNA]</scope>
    <source>
        <strain evidence="1 2">ICT_H3.1</strain>
    </source>
</reference>
<name>A0ABT0U4K7_9BACT</name>
<dbReference type="PANTHER" id="PTHR35866:SF1">
    <property type="entry name" value="YKGJ FAMILY CYSTEINE CLUSTER PROTEIN"/>
    <property type="match status" value="1"/>
</dbReference>
<dbReference type="Proteomes" id="UP001202961">
    <property type="component" value="Unassembled WGS sequence"/>
</dbReference>
<sequence length="148" mass="17071">MPRSKLKPQKSDEAPWYADGLRFECTQCGKCCSGEPGYVFIDDAETAAMARELQMTVDEFEQKFTRRVGRQSSLVEYPDGDCIFLEPKTRHCMVYKSRPIQCRTWPFWDSTLETAADWKETCEVCPGAGTGRLYSFDEIEVRRKEKSV</sequence>
<keyword evidence="2" id="KW-1185">Reference proteome</keyword>
<dbReference type="PANTHER" id="PTHR35866">
    <property type="entry name" value="PUTATIVE-RELATED"/>
    <property type="match status" value="1"/>
</dbReference>
<dbReference type="Pfam" id="PF03692">
    <property type="entry name" value="CxxCxxCC"/>
    <property type="match status" value="1"/>
</dbReference>
<evidence type="ECO:0000313" key="1">
    <source>
        <dbReference type="EMBL" id="MCM2371796.1"/>
    </source>
</evidence>
<dbReference type="EMBL" id="JAMQBK010000038">
    <property type="protein sequence ID" value="MCM2371796.1"/>
    <property type="molecule type" value="Genomic_DNA"/>
</dbReference>
<protein>
    <submittedName>
        <fullName evidence="1">YkgJ family cysteine cluster protein</fullName>
    </submittedName>
</protein>
<proteinExistence type="predicted"/>
<accession>A0ABT0U4K7</accession>
<dbReference type="RefSeq" id="WP_250929429.1">
    <property type="nucleotide sequence ID" value="NZ_JAMQBK010000038.1"/>
</dbReference>
<organism evidence="1 2">
    <name type="scientific">Aporhodopirellula aestuarii</name>
    <dbReference type="NCBI Taxonomy" id="2950107"/>
    <lineage>
        <taxon>Bacteria</taxon>
        <taxon>Pseudomonadati</taxon>
        <taxon>Planctomycetota</taxon>
        <taxon>Planctomycetia</taxon>
        <taxon>Pirellulales</taxon>
        <taxon>Pirellulaceae</taxon>
        <taxon>Aporhodopirellula</taxon>
    </lineage>
</organism>
<gene>
    <name evidence="1" type="ORF">NB063_14385</name>
</gene>